<protein>
    <submittedName>
        <fullName evidence="12">Formate dehydrogenase subunit alpha</fullName>
    </submittedName>
</protein>
<evidence type="ECO:0000256" key="1">
    <source>
        <dbReference type="ARBA" id="ARBA00007023"/>
    </source>
</evidence>
<dbReference type="PANTHER" id="PTHR43105">
    <property type="entry name" value="RESPIRATORY NITRATE REDUCTASE"/>
    <property type="match status" value="1"/>
</dbReference>
<dbReference type="InterPro" id="IPR006657">
    <property type="entry name" value="MoPterin_dinucl-bd_dom"/>
</dbReference>
<dbReference type="PROSITE" id="PS51085">
    <property type="entry name" value="2FE2S_FER_2"/>
    <property type="match status" value="1"/>
</dbReference>
<dbReference type="Pfam" id="PF13510">
    <property type="entry name" value="Fer2_4"/>
    <property type="match status" value="1"/>
</dbReference>
<keyword evidence="4" id="KW-0677">Repeat</keyword>
<keyword evidence="2" id="KW-0004">4Fe-4S</keyword>
<dbReference type="PROSITE" id="PS51669">
    <property type="entry name" value="4FE4S_MOW_BIS_MGD"/>
    <property type="match status" value="1"/>
</dbReference>
<dbReference type="Gene3D" id="3.30.70.20">
    <property type="match status" value="1"/>
</dbReference>
<dbReference type="AlphaFoldDB" id="A0A2R4CD75"/>
<dbReference type="InterPro" id="IPR017896">
    <property type="entry name" value="4Fe4S_Fe-S-bd"/>
</dbReference>
<dbReference type="GO" id="GO:0008863">
    <property type="term" value="F:formate dehydrogenase (NAD+) activity"/>
    <property type="evidence" value="ECO:0007669"/>
    <property type="project" value="InterPro"/>
</dbReference>
<dbReference type="Pfam" id="PF00384">
    <property type="entry name" value="Molybdopterin"/>
    <property type="match status" value="1"/>
</dbReference>
<dbReference type="PROSITE" id="PS00490">
    <property type="entry name" value="MOLYBDOPTERIN_PROK_2"/>
    <property type="match status" value="1"/>
</dbReference>
<dbReference type="FunFam" id="3.40.228.10:FF:000002">
    <property type="entry name" value="Formate dehydrogenase subunit alpha"/>
    <property type="match status" value="1"/>
</dbReference>
<feature type="domain" description="2Fe-2S ferredoxin-type" evidence="9">
    <location>
        <begin position="57"/>
        <end position="135"/>
    </location>
</feature>
<dbReference type="GO" id="GO:0008137">
    <property type="term" value="F:NADH dehydrogenase (ubiquinone) activity"/>
    <property type="evidence" value="ECO:0007669"/>
    <property type="project" value="InterPro"/>
</dbReference>
<dbReference type="GO" id="GO:0043546">
    <property type="term" value="F:molybdopterin cofactor binding"/>
    <property type="evidence" value="ECO:0007669"/>
    <property type="project" value="InterPro"/>
</dbReference>
<dbReference type="PIRSF" id="PIRSF036643">
    <property type="entry name" value="FDH_alpha"/>
    <property type="match status" value="1"/>
</dbReference>
<dbReference type="GO" id="GO:0046872">
    <property type="term" value="F:metal ion binding"/>
    <property type="evidence" value="ECO:0007669"/>
    <property type="project" value="UniProtKB-KW"/>
</dbReference>
<sequence length="985" mass="105443">MPRRHRQGIAADRGAALGYGAAGRAGAGDARRVDLRPGPGGAEPGRLRDPLLPAGAGMIGFQLNGCDVQARPGETLLDVARREGHHVPHLCYKDGLAPAGNCRACVVEVEGERTLAPSCCRAPLPGMKVETASPRALAAQKMVLELLQSDLAEATYTRHNEVDEWAQRLQVGKPRFAPRAQPARDASHAAITVNLDACIQCTRCVRACRDEQANDVIGFALRGDAARIVFDMDDAMGASTCVACGECVQACPTGALAPARGAAMAVPERQVPSVCPFCGVGCQLTYNVQGNRIVSVEGRDGPANHGRLCVKGRYGFDYAHHPQRLTKPLIRRADAPKSATMAMDPARVLEVFREASWEEALALAGGGLARLRDAHGRKALAGFGSAKGSNEEAYLFQKLVRTGFGSNNVDHCTRLCHASSVAALLEGIGSGAVSNPVMDVLQAEVVLVIGANPTVNHPVAATWIKNAVKQGTKLILCDPRRSELARHAHRTLQFKPDTDVALLNAMMHVIVAEGLADQAFIASRTRGYEALAANVAQYSPEAMAPLCGIDAETIRHVARLYATSKGSMILWGMGVSQHVHGTDNARCLIALALLTGQIGRPGTGLHPLRGQNNVQGASDAGLIPMMYPDYQRVTEPGVRERFAQAWNVPAALLDDQPGLTVVEVMEAILAGSVKGMYIMGENPAMSDPDANHARAALAALDLLVVQDIFLTETAYLADVILPASAFPEKTGTFTNTDRLVQLGREAIEPPGEAKQDLWIICQLARRLGLDWNYGHVAEVFDEMRRLMPSMAGITWQRLERDGAVVHPCPEEQHPGTPVVFTETFPRPDGKARFVPADIIPANERPDAEYPMVLITGRQLEHWHTGSMTRRATVLDALEPDPVALVHPLDLAELGVVPGGVVTLASRRGSVALYARADEASPRGAVFVPFCYYEAAINRLTNAALDPFGKIPEFKYCAVRLAAGGTVEAQGSYGGGQMLARLEQPA</sequence>
<dbReference type="InterPro" id="IPR017900">
    <property type="entry name" value="4Fe4S_Fe_S_CS"/>
</dbReference>
<name>A0A2R4CD75_9BURK</name>
<dbReference type="GO" id="GO:0015942">
    <property type="term" value="P:formate metabolic process"/>
    <property type="evidence" value="ECO:0007669"/>
    <property type="project" value="InterPro"/>
</dbReference>
<keyword evidence="7" id="KW-0411">Iron-sulfur</keyword>
<dbReference type="InterPro" id="IPR009010">
    <property type="entry name" value="Asp_de-COase-like_dom_sf"/>
</dbReference>
<evidence type="ECO:0000256" key="2">
    <source>
        <dbReference type="ARBA" id="ARBA00022485"/>
    </source>
</evidence>
<dbReference type="CDD" id="cd00207">
    <property type="entry name" value="fer2"/>
    <property type="match status" value="1"/>
</dbReference>
<dbReference type="InterPro" id="IPR041925">
    <property type="entry name" value="CT_Formate-Dh_H"/>
</dbReference>
<evidence type="ECO:0000256" key="8">
    <source>
        <dbReference type="ARBA" id="ARBA00034078"/>
    </source>
</evidence>
<dbReference type="OrthoDB" id="9810782at2"/>
<gene>
    <name evidence="12" type="ORF">C9I28_18545</name>
</gene>
<dbReference type="InterPro" id="IPR006963">
    <property type="entry name" value="Mopterin_OxRdtase_4Fe-4S_dom"/>
</dbReference>
<keyword evidence="5" id="KW-0560">Oxidoreductase</keyword>
<dbReference type="Gene3D" id="3.10.20.740">
    <property type="match status" value="1"/>
</dbReference>
<evidence type="ECO:0000259" key="11">
    <source>
        <dbReference type="PROSITE" id="PS51669"/>
    </source>
</evidence>
<dbReference type="Proteomes" id="UP000240505">
    <property type="component" value="Chromosome"/>
</dbReference>
<evidence type="ECO:0000259" key="9">
    <source>
        <dbReference type="PROSITE" id="PS51085"/>
    </source>
</evidence>
<comment type="cofactor">
    <cofactor evidence="8">
        <name>[2Fe-2S] cluster</name>
        <dbReference type="ChEBI" id="CHEBI:190135"/>
    </cofactor>
</comment>
<dbReference type="InterPro" id="IPR001041">
    <property type="entry name" value="2Fe-2S_ferredoxin-type"/>
</dbReference>
<evidence type="ECO:0000256" key="7">
    <source>
        <dbReference type="ARBA" id="ARBA00023014"/>
    </source>
</evidence>
<dbReference type="GO" id="GO:0051539">
    <property type="term" value="F:4 iron, 4 sulfur cluster binding"/>
    <property type="evidence" value="ECO:0007669"/>
    <property type="project" value="UniProtKB-KW"/>
</dbReference>
<dbReference type="NCBIfam" id="TIGR01591">
    <property type="entry name" value="Fdh-alpha"/>
    <property type="match status" value="1"/>
</dbReference>
<dbReference type="GO" id="GO:0016020">
    <property type="term" value="C:membrane"/>
    <property type="evidence" value="ECO:0007669"/>
    <property type="project" value="InterPro"/>
</dbReference>
<dbReference type="InterPro" id="IPR041924">
    <property type="entry name" value="Formate_Dh-H_N"/>
</dbReference>
<dbReference type="EMBL" id="CP028324">
    <property type="protein sequence ID" value="AVR97418.1"/>
    <property type="molecule type" value="Genomic_DNA"/>
</dbReference>
<dbReference type="Pfam" id="PF04879">
    <property type="entry name" value="Molybdop_Fe4S4"/>
    <property type="match status" value="1"/>
</dbReference>
<dbReference type="SMART" id="SM00926">
    <property type="entry name" value="Molybdop_Fe4S4"/>
    <property type="match status" value="1"/>
</dbReference>
<dbReference type="InterPro" id="IPR050123">
    <property type="entry name" value="Prok_molybdopt-oxidoreductase"/>
</dbReference>
<dbReference type="InterPro" id="IPR006656">
    <property type="entry name" value="Mopterin_OxRdtase"/>
</dbReference>
<dbReference type="GO" id="GO:0003954">
    <property type="term" value="F:NADH dehydrogenase activity"/>
    <property type="evidence" value="ECO:0007669"/>
    <property type="project" value="TreeGrafter"/>
</dbReference>
<dbReference type="Pfam" id="PF01568">
    <property type="entry name" value="Molydop_binding"/>
    <property type="match status" value="1"/>
</dbReference>
<dbReference type="InterPro" id="IPR000283">
    <property type="entry name" value="NADH_UbQ_OxRdtase_75kDa_su_CS"/>
</dbReference>
<accession>A0A2R4CD75</accession>
<dbReference type="Gene3D" id="3.40.228.10">
    <property type="entry name" value="Dimethylsulfoxide Reductase, domain 2"/>
    <property type="match status" value="1"/>
</dbReference>
<dbReference type="Gene3D" id="2.40.40.20">
    <property type="match status" value="1"/>
</dbReference>
<dbReference type="Pfam" id="PF12838">
    <property type="entry name" value="Fer4_7"/>
    <property type="match status" value="1"/>
</dbReference>
<dbReference type="CDD" id="cd02790">
    <property type="entry name" value="MopB_CT_Formate-Dh_H"/>
    <property type="match status" value="1"/>
</dbReference>
<evidence type="ECO:0000256" key="6">
    <source>
        <dbReference type="ARBA" id="ARBA00023004"/>
    </source>
</evidence>
<evidence type="ECO:0000313" key="12">
    <source>
        <dbReference type="EMBL" id="AVR97418.1"/>
    </source>
</evidence>
<evidence type="ECO:0000313" key="13">
    <source>
        <dbReference type="Proteomes" id="UP000240505"/>
    </source>
</evidence>
<dbReference type="SUPFAM" id="SSF53706">
    <property type="entry name" value="Formate dehydrogenase/DMSO reductase, domains 1-3"/>
    <property type="match status" value="1"/>
</dbReference>
<dbReference type="PROSITE" id="PS00198">
    <property type="entry name" value="4FE4S_FER_1"/>
    <property type="match status" value="1"/>
</dbReference>
<dbReference type="InterPro" id="IPR006655">
    <property type="entry name" value="Mopterin_OxRdtase_prok_CS"/>
</dbReference>
<dbReference type="PROSITE" id="PS00641">
    <property type="entry name" value="COMPLEX1_75K_1"/>
    <property type="match status" value="1"/>
</dbReference>
<dbReference type="InterPro" id="IPR006478">
    <property type="entry name" value="Formate_DH_asu"/>
</dbReference>
<dbReference type="SUPFAM" id="SSF50692">
    <property type="entry name" value="ADC-like"/>
    <property type="match status" value="1"/>
</dbReference>
<proteinExistence type="inferred from homology"/>
<comment type="similarity">
    <text evidence="1">In the C-terminal section; belongs to the prokaryotic molybdopterin-containing oxidoreductase family.</text>
</comment>
<evidence type="ECO:0000256" key="4">
    <source>
        <dbReference type="ARBA" id="ARBA00022737"/>
    </source>
</evidence>
<dbReference type="Gene3D" id="3.40.50.740">
    <property type="match status" value="1"/>
</dbReference>
<dbReference type="SUPFAM" id="SSF54862">
    <property type="entry name" value="4Fe-4S ferredoxins"/>
    <property type="match status" value="1"/>
</dbReference>
<feature type="domain" description="4Fe-4S ferredoxin-type" evidence="10">
    <location>
        <begin position="232"/>
        <end position="261"/>
    </location>
</feature>
<evidence type="ECO:0000259" key="10">
    <source>
        <dbReference type="PROSITE" id="PS51379"/>
    </source>
</evidence>
<dbReference type="CDD" id="cd02753">
    <property type="entry name" value="MopB_Formate-Dh-H"/>
    <property type="match status" value="1"/>
</dbReference>
<evidence type="ECO:0000256" key="5">
    <source>
        <dbReference type="ARBA" id="ARBA00023002"/>
    </source>
</evidence>
<dbReference type="PROSITE" id="PS51379">
    <property type="entry name" value="4FE4S_FER_2"/>
    <property type="match status" value="2"/>
</dbReference>
<dbReference type="KEGG" id="masz:C9I28_18545"/>
<dbReference type="Gene3D" id="2.20.25.90">
    <property type="entry name" value="ADC-like domains"/>
    <property type="match status" value="1"/>
</dbReference>
<feature type="domain" description="4Fe-4S Mo/W bis-MGD-type" evidence="11">
    <location>
        <begin position="268"/>
        <end position="323"/>
    </location>
</feature>
<dbReference type="GO" id="GO:0042773">
    <property type="term" value="P:ATP synthesis coupled electron transport"/>
    <property type="evidence" value="ECO:0007669"/>
    <property type="project" value="InterPro"/>
</dbReference>
<dbReference type="SUPFAM" id="SSF54292">
    <property type="entry name" value="2Fe-2S ferredoxin-like"/>
    <property type="match status" value="1"/>
</dbReference>
<evidence type="ECO:0000256" key="3">
    <source>
        <dbReference type="ARBA" id="ARBA00022723"/>
    </source>
</evidence>
<dbReference type="FunFam" id="3.30.70.20:FF:000035">
    <property type="entry name" value="Iron hydrogenase 1"/>
    <property type="match status" value="1"/>
</dbReference>
<dbReference type="PANTHER" id="PTHR43105:SF14">
    <property type="entry name" value="FORMATE DEHYDROGENASE H"/>
    <property type="match status" value="1"/>
</dbReference>
<keyword evidence="13" id="KW-1185">Reference proteome</keyword>
<dbReference type="GO" id="GO:1990204">
    <property type="term" value="C:oxidoreductase complex"/>
    <property type="evidence" value="ECO:0007669"/>
    <property type="project" value="UniProtKB-ARBA"/>
</dbReference>
<reference evidence="12 13" key="1">
    <citation type="submission" date="2018-03" db="EMBL/GenBank/DDBJ databases">
        <title>Massilia armeniaca sp. nov., isolated from desert soil.</title>
        <authorList>
            <person name="Huang H."/>
            <person name="Ren M."/>
        </authorList>
    </citation>
    <scope>NUCLEOTIDE SEQUENCE [LARGE SCALE GENOMIC DNA]</scope>
    <source>
        <strain evidence="12 13">ZMN-3</strain>
    </source>
</reference>
<keyword evidence="6" id="KW-0408">Iron</keyword>
<organism evidence="12 13">
    <name type="scientific">Pseudoduganella armeniaca</name>
    <dbReference type="NCBI Taxonomy" id="2072590"/>
    <lineage>
        <taxon>Bacteria</taxon>
        <taxon>Pseudomonadati</taxon>
        <taxon>Pseudomonadota</taxon>
        <taxon>Betaproteobacteria</taxon>
        <taxon>Burkholderiales</taxon>
        <taxon>Oxalobacteraceae</taxon>
        <taxon>Telluria group</taxon>
        <taxon>Pseudoduganella</taxon>
    </lineage>
</organism>
<keyword evidence="3" id="KW-0479">Metal-binding</keyword>
<dbReference type="InterPro" id="IPR036010">
    <property type="entry name" value="2Fe-2S_ferredoxin-like_sf"/>
</dbReference>
<feature type="domain" description="4Fe-4S ferredoxin-type" evidence="10">
    <location>
        <begin position="189"/>
        <end position="219"/>
    </location>
</feature>